<dbReference type="PANTHER" id="PTHR34413">
    <property type="entry name" value="PROPHAGE TAIL FIBER ASSEMBLY PROTEIN HOMOLOG TFAE-RELATED-RELATED"/>
    <property type="match status" value="1"/>
</dbReference>
<accession>A0A837FFQ3</accession>
<evidence type="ECO:0000313" key="1">
    <source>
        <dbReference type="EMBL" id="KJM67699.1"/>
    </source>
</evidence>
<evidence type="ECO:0000313" key="2">
    <source>
        <dbReference type="Proteomes" id="UP000033679"/>
    </source>
</evidence>
<dbReference type="Pfam" id="PF02413">
    <property type="entry name" value="Caudo_TAP"/>
    <property type="match status" value="1"/>
</dbReference>
<dbReference type="InterPro" id="IPR051220">
    <property type="entry name" value="TFA_Chaperone"/>
</dbReference>
<dbReference type="InterPro" id="IPR003458">
    <property type="entry name" value="Phage_T4_Gp38_tail_assem"/>
</dbReference>
<dbReference type="AlphaFoldDB" id="A0A837FFQ3"/>
<organism evidence="1 2">
    <name type="scientific">Enterobacter hormaechei subsp. xiangfangensis</name>
    <dbReference type="NCBI Taxonomy" id="1296536"/>
    <lineage>
        <taxon>Bacteria</taxon>
        <taxon>Pseudomonadati</taxon>
        <taxon>Pseudomonadota</taxon>
        <taxon>Gammaproteobacteria</taxon>
        <taxon>Enterobacterales</taxon>
        <taxon>Enterobacteriaceae</taxon>
        <taxon>Enterobacter</taxon>
        <taxon>Enterobacter cloacae complex</taxon>
    </lineage>
</organism>
<name>A0A837FFQ3_9ENTR</name>
<comment type="caution">
    <text evidence="1">The sequence shown here is derived from an EMBL/GenBank/DDBJ whole genome shotgun (WGS) entry which is preliminary data.</text>
</comment>
<dbReference type="EMBL" id="JZYN01000014">
    <property type="protein sequence ID" value="KJM67699.1"/>
    <property type="molecule type" value="Genomic_DNA"/>
</dbReference>
<sequence>MAFKFSGKDRTIRIYNLRADTREFIGAGDAYIPANTGLPADCTNIAPPDEPEGKVAVFNGAAWDLVEDYRNQTLYSKETGERVFLTGPGALPADITTIAPDGNFMRWNGEGWEKDTEAERAAAVSFAESEKKRLMQEATLTIETLQDAVDLGVATENEVSMLTVWKKYRVYLSRVSPDAVPDIEWPALPV</sequence>
<dbReference type="RefSeq" id="WP_045346385.1">
    <property type="nucleotide sequence ID" value="NZ_JAYXUI010000009.1"/>
</dbReference>
<dbReference type="PANTHER" id="PTHR34413:SF2">
    <property type="entry name" value="PROPHAGE TAIL FIBER ASSEMBLY PROTEIN HOMOLOG TFAE-RELATED"/>
    <property type="match status" value="1"/>
</dbReference>
<gene>
    <name evidence="1" type="ORF">SS59_13075</name>
</gene>
<dbReference type="Proteomes" id="UP000033679">
    <property type="component" value="Unassembled WGS sequence"/>
</dbReference>
<proteinExistence type="predicted"/>
<protein>
    <submittedName>
        <fullName evidence="1">Tail assembly protein</fullName>
    </submittedName>
</protein>
<reference evidence="1 2" key="1">
    <citation type="submission" date="2015-03" db="EMBL/GenBank/DDBJ databases">
        <authorList>
            <person name="McCorrison J."/>
            <person name="Sanka R."/>
            <person name="Adams M."/>
            <person name="Brinkac L."/>
            <person name="Nierman W."/>
            <person name="Sutton G."/>
            <person name="Nelson K."/>
            <person name="Kiedrowski L."/>
            <person name="Guerrero D."/>
            <person name="Bonomo R."/>
        </authorList>
    </citation>
    <scope>NUCLEOTIDE SEQUENCE [LARGE SCALE GENOMIC DNA]</scope>
    <source>
        <strain evidence="1 2">39373</strain>
    </source>
</reference>